<feature type="region of interest" description="Disordered" evidence="1">
    <location>
        <begin position="20"/>
        <end position="324"/>
    </location>
</feature>
<dbReference type="InterPro" id="IPR051412">
    <property type="entry name" value="Formin_Homology_Diaphanous_sf"/>
</dbReference>
<accession>A0AAV0AUS0</accession>
<reference evidence="2" key="1">
    <citation type="submission" date="2022-06" db="EMBL/GenBank/DDBJ databases">
        <authorList>
            <consortium name="SYNGENTA / RWTH Aachen University"/>
        </authorList>
    </citation>
    <scope>NUCLEOTIDE SEQUENCE</scope>
</reference>
<gene>
    <name evidence="2" type="ORF">PPACK8108_LOCUS7467</name>
</gene>
<feature type="compositionally biased region" description="Low complexity" evidence="1">
    <location>
        <begin position="203"/>
        <end position="215"/>
    </location>
</feature>
<keyword evidence="3" id="KW-1185">Reference proteome</keyword>
<comment type="caution">
    <text evidence="2">The sequence shown here is derived from an EMBL/GenBank/DDBJ whole genome shotgun (WGS) entry which is preliminary data.</text>
</comment>
<proteinExistence type="predicted"/>
<sequence>MWRWLKTSVSAKSADKNLHRFHKYTSGKNQLRRERAREFSDNRSSVPSRSASHTPSDAYRSPSRSHSQISRSPSPLPPKPPRPPRLKTHSASVSRNSVDGSSYSYHSRSSVRSPPPHRKPRAQRSRNFSCSATSTSSIDGRPCPALSHSSRYSRSYTRSHSRERRPWSATADNVRSESVSSRIGRRSRTPPSPVPSLRKSRSLRNSPNLSSSASMNRRRNSHSSRSSSSRERISSPSSALREIPSPRRRYPESDMSSPPKPPRLPMGPRFGRQEPSYSRSYSRRSNSRRSYSYGQRGRRSPSPVILHRNSTQLTDLKGVPTGPRAQREALISQISEPVDDELPPIPPPPVAPLPPPPPPLPPQLFNSPPRFQPTVHRVKRAPGMPPTAPVAKTSAGVRRFFPGDDEEDDDVYEDPKSTVENGDLLDKFLKVLRLPGAYGSEHREDGRALLRPCRTFLHRSSLRPTTRGTILSLEEMTKT</sequence>
<dbReference type="AlphaFoldDB" id="A0AAV0AUS0"/>
<dbReference type="GO" id="GO:0005884">
    <property type="term" value="C:actin filament"/>
    <property type="evidence" value="ECO:0007669"/>
    <property type="project" value="TreeGrafter"/>
</dbReference>
<dbReference type="Proteomes" id="UP001153365">
    <property type="component" value="Unassembled WGS sequence"/>
</dbReference>
<feature type="compositionally biased region" description="Low complexity" evidence="1">
    <location>
        <begin position="147"/>
        <end position="156"/>
    </location>
</feature>
<dbReference type="EMBL" id="CALTRL010001472">
    <property type="protein sequence ID" value="CAH7672650.1"/>
    <property type="molecule type" value="Genomic_DNA"/>
</dbReference>
<dbReference type="PANTHER" id="PTHR45691:SF6">
    <property type="entry name" value="PROTEIN DIAPHANOUS"/>
    <property type="match status" value="1"/>
</dbReference>
<organism evidence="2 3">
    <name type="scientific">Phakopsora pachyrhizi</name>
    <name type="common">Asian soybean rust disease fungus</name>
    <dbReference type="NCBI Taxonomy" id="170000"/>
    <lineage>
        <taxon>Eukaryota</taxon>
        <taxon>Fungi</taxon>
        <taxon>Dikarya</taxon>
        <taxon>Basidiomycota</taxon>
        <taxon>Pucciniomycotina</taxon>
        <taxon>Pucciniomycetes</taxon>
        <taxon>Pucciniales</taxon>
        <taxon>Phakopsoraceae</taxon>
        <taxon>Phakopsora</taxon>
    </lineage>
</organism>
<dbReference type="PANTHER" id="PTHR45691">
    <property type="entry name" value="PROTEIN DIAPHANOUS"/>
    <property type="match status" value="1"/>
</dbReference>
<feature type="compositionally biased region" description="Polar residues" evidence="1">
    <location>
        <begin position="170"/>
        <end position="181"/>
    </location>
</feature>
<feature type="compositionally biased region" description="Polar residues" evidence="1">
    <location>
        <begin position="125"/>
        <end position="138"/>
    </location>
</feature>
<evidence type="ECO:0000313" key="2">
    <source>
        <dbReference type="EMBL" id="CAH7672650.1"/>
    </source>
</evidence>
<feature type="compositionally biased region" description="Polar residues" evidence="1">
    <location>
        <begin position="42"/>
        <end position="55"/>
    </location>
</feature>
<dbReference type="GO" id="GO:0030041">
    <property type="term" value="P:actin filament polymerization"/>
    <property type="evidence" value="ECO:0007669"/>
    <property type="project" value="TreeGrafter"/>
</dbReference>
<evidence type="ECO:0000256" key="1">
    <source>
        <dbReference type="SAM" id="MobiDB-lite"/>
    </source>
</evidence>
<feature type="compositionally biased region" description="Polar residues" evidence="1">
    <location>
        <begin position="89"/>
        <end position="100"/>
    </location>
</feature>
<feature type="compositionally biased region" description="Low complexity" evidence="1">
    <location>
        <begin position="101"/>
        <end position="112"/>
    </location>
</feature>
<name>A0AAV0AUS0_PHAPC</name>
<feature type="compositionally biased region" description="Basic residues" evidence="1">
    <location>
        <begin position="115"/>
        <end position="124"/>
    </location>
</feature>
<feature type="compositionally biased region" description="Low complexity" evidence="1">
    <location>
        <begin position="60"/>
        <end position="73"/>
    </location>
</feature>
<feature type="compositionally biased region" description="Basic and acidic residues" evidence="1">
    <location>
        <begin position="31"/>
        <end position="41"/>
    </location>
</feature>
<protein>
    <submittedName>
        <fullName evidence="2">Expressed protein</fullName>
    </submittedName>
</protein>
<evidence type="ECO:0000313" key="3">
    <source>
        <dbReference type="Proteomes" id="UP001153365"/>
    </source>
</evidence>